<dbReference type="Proteomes" id="UP000241769">
    <property type="component" value="Unassembled WGS sequence"/>
</dbReference>
<dbReference type="EMBL" id="MDYQ01000666">
    <property type="protein sequence ID" value="PRP73112.1"/>
    <property type="molecule type" value="Genomic_DNA"/>
</dbReference>
<keyword evidence="3" id="KW-1185">Reference proteome</keyword>
<comment type="caution">
    <text evidence="2">The sequence shown here is derived from an EMBL/GenBank/DDBJ whole genome shotgun (WGS) entry which is preliminary data.</text>
</comment>
<dbReference type="InParanoid" id="A0A2P6MN53"/>
<feature type="region of interest" description="Disordered" evidence="1">
    <location>
        <begin position="186"/>
        <end position="205"/>
    </location>
</feature>
<sequence length="240" mass="26916">HFTTEETFGPCGSDILRTVPRLCGNLYTQIIQKTQRGFVDIGSAQSLLSETSFLTSTPGFGDVRQLFSLGVSAMSLAACARAAGLYYKYNKITRASKFSARMKLDETAVFTMSEEHLKLHRELSNKCAKLSADQREKRLLASENNTVNSQLRSPRSLNSAVILRTDKYICQLEEYKKDMRARKSIKSSRPMFLESSRDNRRSSNQIAGTLARKSIVDGLRHKVVDVDNMADDLDESSLDN</sequence>
<reference evidence="2 3" key="1">
    <citation type="journal article" date="2018" name="Genome Biol. Evol.">
        <title>Multiple Roots of Fruiting Body Formation in Amoebozoa.</title>
        <authorList>
            <person name="Hillmann F."/>
            <person name="Forbes G."/>
            <person name="Novohradska S."/>
            <person name="Ferling I."/>
            <person name="Riege K."/>
            <person name="Groth M."/>
            <person name="Westermann M."/>
            <person name="Marz M."/>
            <person name="Spaller T."/>
            <person name="Winckler T."/>
            <person name="Schaap P."/>
            <person name="Glockner G."/>
        </authorList>
    </citation>
    <scope>NUCLEOTIDE SEQUENCE [LARGE SCALE GENOMIC DNA]</scope>
    <source>
        <strain evidence="2 3">Jena</strain>
    </source>
</reference>
<evidence type="ECO:0000256" key="1">
    <source>
        <dbReference type="SAM" id="MobiDB-lite"/>
    </source>
</evidence>
<name>A0A2P6MN53_9EUKA</name>
<evidence type="ECO:0000313" key="2">
    <source>
        <dbReference type="EMBL" id="PRP73112.1"/>
    </source>
</evidence>
<organism evidence="2 3">
    <name type="scientific">Planoprotostelium fungivorum</name>
    <dbReference type="NCBI Taxonomy" id="1890364"/>
    <lineage>
        <taxon>Eukaryota</taxon>
        <taxon>Amoebozoa</taxon>
        <taxon>Evosea</taxon>
        <taxon>Variosea</taxon>
        <taxon>Cavosteliida</taxon>
        <taxon>Cavosteliaceae</taxon>
        <taxon>Planoprotostelium</taxon>
    </lineage>
</organism>
<gene>
    <name evidence="2" type="ORF">PROFUN_16953</name>
</gene>
<evidence type="ECO:0000313" key="3">
    <source>
        <dbReference type="Proteomes" id="UP000241769"/>
    </source>
</evidence>
<protein>
    <submittedName>
        <fullName evidence="2">Uncharacterized protein</fullName>
    </submittedName>
</protein>
<feature type="non-terminal residue" evidence="2">
    <location>
        <position position="1"/>
    </location>
</feature>
<dbReference type="AlphaFoldDB" id="A0A2P6MN53"/>
<accession>A0A2P6MN53</accession>
<proteinExistence type="predicted"/>